<evidence type="ECO:0000313" key="2">
    <source>
        <dbReference type="Proteomes" id="UP001362999"/>
    </source>
</evidence>
<evidence type="ECO:0000313" key="1">
    <source>
        <dbReference type="EMBL" id="KAK6996459.1"/>
    </source>
</evidence>
<organism evidence="1 2">
    <name type="scientific">Favolaschia claudopus</name>
    <dbReference type="NCBI Taxonomy" id="2862362"/>
    <lineage>
        <taxon>Eukaryota</taxon>
        <taxon>Fungi</taxon>
        <taxon>Dikarya</taxon>
        <taxon>Basidiomycota</taxon>
        <taxon>Agaricomycotina</taxon>
        <taxon>Agaricomycetes</taxon>
        <taxon>Agaricomycetidae</taxon>
        <taxon>Agaricales</taxon>
        <taxon>Marasmiineae</taxon>
        <taxon>Mycenaceae</taxon>
        <taxon>Favolaschia</taxon>
    </lineage>
</organism>
<keyword evidence="2" id="KW-1185">Reference proteome</keyword>
<dbReference type="SUPFAM" id="SSF52058">
    <property type="entry name" value="L domain-like"/>
    <property type="match status" value="1"/>
</dbReference>
<name>A0AAV9ZYY7_9AGAR</name>
<dbReference type="Proteomes" id="UP001362999">
    <property type="component" value="Unassembled WGS sequence"/>
</dbReference>
<accession>A0AAV9ZYY7</accession>
<dbReference type="EMBL" id="JAWWNJ010000097">
    <property type="protein sequence ID" value="KAK6996459.1"/>
    <property type="molecule type" value="Genomic_DNA"/>
</dbReference>
<protein>
    <submittedName>
        <fullName evidence="1">Tyrosinase central domain-containing protein</fullName>
    </submittedName>
</protein>
<sequence>MDEPAFPPELEREIYEVTALKYPGSIPSLLRIARHVHSWIEPLLYRAVQVDSDMKATRAIFDAMKRGRAPEFFHAAVHHLALHSSSTRADVKQLLSLCTGIRGFASMDTSIHPSMLPILAGMRHLRRMCCSLEVLFGNFDSIDLKHPVLQTLTHLDVFDHDANFWTFVGPLLRLPSLTHLGLSRNYWDTFNRDGLPVVGSDCPALQIILFQWPVGIESQAHYDSIKEPRRYDLPIVIGLYDDYWGDWEDEARGLLTFWAEADDFVLRRRAGEIEATRFWIH</sequence>
<gene>
    <name evidence="1" type="ORF">R3P38DRAFT_1962173</name>
</gene>
<dbReference type="AlphaFoldDB" id="A0AAV9ZYY7"/>
<reference evidence="1 2" key="1">
    <citation type="journal article" date="2024" name="J Genomics">
        <title>Draft genome sequencing and assembly of Favolaschia claudopus CIRM-BRFM 2984 isolated from oak limbs.</title>
        <authorList>
            <person name="Navarro D."/>
            <person name="Drula E."/>
            <person name="Chaduli D."/>
            <person name="Cazenave R."/>
            <person name="Ahrendt S."/>
            <person name="Wang J."/>
            <person name="Lipzen A."/>
            <person name="Daum C."/>
            <person name="Barry K."/>
            <person name="Grigoriev I.V."/>
            <person name="Favel A."/>
            <person name="Rosso M.N."/>
            <person name="Martin F."/>
        </authorList>
    </citation>
    <scope>NUCLEOTIDE SEQUENCE [LARGE SCALE GENOMIC DNA]</scope>
    <source>
        <strain evidence="1 2">CIRM-BRFM 2984</strain>
    </source>
</reference>
<comment type="caution">
    <text evidence="1">The sequence shown here is derived from an EMBL/GenBank/DDBJ whole genome shotgun (WGS) entry which is preliminary data.</text>
</comment>
<proteinExistence type="predicted"/>